<evidence type="ECO:0000313" key="2">
    <source>
        <dbReference type="EMBL" id="CAA9451963.1"/>
    </source>
</evidence>
<accession>A0A6J4QYV8</accession>
<proteinExistence type="predicted"/>
<reference evidence="2" key="1">
    <citation type="submission" date="2020-02" db="EMBL/GenBank/DDBJ databases">
        <authorList>
            <person name="Meier V. D."/>
        </authorList>
    </citation>
    <scope>NUCLEOTIDE SEQUENCE</scope>
    <source>
        <strain evidence="2">AVDCRST_MAG14</strain>
    </source>
</reference>
<protein>
    <submittedName>
        <fullName evidence="2">Nitrate/nitrite transporter</fullName>
    </submittedName>
</protein>
<dbReference type="AlphaFoldDB" id="A0A6J4QYV8"/>
<organism evidence="2">
    <name type="scientific">uncultured Rubrobacteraceae bacterium</name>
    <dbReference type="NCBI Taxonomy" id="349277"/>
    <lineage>
        <taxon>Bacteria</taxon>
        <taxon>Bacillati</taxon>
        <taxon>Actinomycetota</taxon>
        <taxon>Rubrobacteria</taxon>
        <taxon>Rubrobacterales</taxon>
        <taxon>Rubrobacteraceae</taxon>
        <taxon>environmental samples</taxon>
    </lineage>
</organism>
<evidence type="ECO:0000256" key="1">
    <source>
        <dbReference type="SAM" id="Phobius"/>
    </source>
</evidence>
<keyword evidence="1" id="KW-0472">Membrane</keyword>
<keyword evidence="1" id="KW-1133">Transmembrane helix</keyword>
<gene>
    <name evidence="2" type="ORF">AVDCRST_MAG14-1049</name>
</gene>
<name>A0A6J4QYV8_9ACTN</name>
<feature type="transmembrane region" description="Helical" evidence="1">
    <location>
        <begin position="95"/>
        <end position="119"/>
    </location>
</feature>
<feature type="transmembrane region" description="Helical" evidence="1">
    <location>
        <begin position="155"/>
        <end position="174"/>
    </location>
</feature>
<sequence length="197" mass="20989">MYAKLLGIGAVYGFGFTLVKSLFPTPILLLLLAEGPSTEGNLTVLASVYMASGLIAGIIGGPVFGLLLLRRKGSGAEVGGLSVVRTSGADLWRSLVLSFVFALLIGLISGLLTMAAYQFGILPSGGALDPLTLIRSSNFSPGYPLLVAWTLARDLLPAMLAGLFLAPFGGGFLYRLYASRRPREDTLRNRQQFEDEF</sequence>
<dbReference type="EMBL" id="CADCVG010000044">
    <property type="protein sequence ID" value="CAA9451963.1"/>
    <property type="molecule type" value="Genomic_DNA"/>
</dbReference>
<feature type="transmembrane region" description="Helical" evidence="1">
    <location>
        <begin position="44"/>
        <end position="69"/>
    </location>
</feature>
<keyword evidence="1" id="KW-0812">Transmembrane</keyword>
<feature type="transmembrane region" description="Helical" evidence="1">
    <location>
        <begin position="12"/>
        <end position="32"/>
    </location>
</feature>